<proteinExistence type="predicted"/>
<dbReference type="EMBL" id="CM042015">
    <property type="protein sequence ID" value="KAI3710767.1"/>
    <property type="molecule type" value="Genomic_DNA"/>
</dbReference>
<keyword evidence="2" id="KW-1185">Reference proteome</keyword>
<accession>A0ACB9AKN0</accession>
<gene>
    <name evidence="1" type="ORF">L2E82_40560</name>
</gene>
<sequence length="784" mass="86053">MTGTVDMSTAQALSPSYVNSFRISAVSSRLNAHLRGDKNIDITEFFNLCLSLARGIDYAVANNEVPAGAPELPNLIKQVCQQKNEPQLQAAIMVLMISIKSACSNGWFYEKEKEELHVLSDEMQSSFCSVNVKDMNSNMKNKEVIYNTTISTIISKFYPGLKMGEILCLLEATPGYDSYVTDLHISKSARSSTSDKIYLFVAQIDNIETSSCIISPQQVNFLLNGEGVEKRTCIFRDPGPQNPTPVTHMLKYGSNLLQAVGQFNGRYIIVIAFMSVLSNPICPPIQDYVPPSIAAPDPDNEIIEGPSRISLKCPISFSRIKIPAKGHACKHLQCFDLNNYVGINTRRPQWRCPHCSQSVSFHDIRIDKSMVKVLKEVGEDVSYVKISSDGSWEAVAESNENTEKQPNDTSPVNQETTIHNVDDIMDLTEGDNNEVDTTIKDNEKKPSVNNVHKNIAPHMEDGFWREFYSSTLPARINNMRPGGDVAPARDLSRENSFDRNNHVFNSIGQSQSQSQMSVQNDNLNSRYPTQVLNVSRALNAVQALPAQTPTRTVDVDRHQNFSRQFNQLQAARMSSLGHRDHSLLSSQVPPQQMSGGRHTSPIPPDRFWSHQPQSINQRTPVRPSTPTTPLARQGGVGPITNQNHYSMTNLQRAAQAMSWPPAIPAPIYTSGSPVPVASTADQRDPGSSVDTSVDANWRPTGRMRGSLSGRAYSEALSQFIIQPNQPVQAARPPVLNTPRPFIPPHLQALMANNLRPQGGGSGPDSDGGNAMAGGGGGGGILPDN</sequence>
<reference evidence="1 2" key="2">
    <citation type="journal article" date="2022" name="Mol. Ecol. Resour.">
        <title>The genomes of chicory, endive, great burdock and yacon provide insights into Asteraceae paleo-polyploidization history and plant inulin production.</title>
        <authorList>
            <person name="Fan W."/>
            <person name="Wang S."/>
            <person name="Wang H."/>
            <person name="Wang A."/>
            <person name="Jiang F."/>
            <person name="Liu H."/>
            <person name="Zhao H."/>
            <person name="Xu D."/>
            <person name="Zhang Y."/>
        </authorList>
    </citation>
    <scope>NUCLEOTIDE SEQUENCE [LARGE SCALE GENOMIC DNA]</scope>
    <source>
        <strain evidence="2">cv. Punajuju</strain>
        <tissue evidence="1">Leaves</tissue>
    </source>
</reference>
<name>A0ACB9AKN0_CICIN</name>
<organism evidence="1 2">
    <name type="scientific">Cichorium intybus</name>
    <name type="common">Chicory</name>
    <dbReference type="NCBI Taxonomy" id="13427"/>
    <lineage>
        <taxon>Eukaryota</taxon>
        <taxon>Viridiplantae</taxon>
        <taxon>Streptophyta</taxon>
        <taxon>Embryophyta</taxon>
        <taxon>Tracheophyta</taxon>
        <taxon>Spermatophyta</taxon>
        <taxon>Magnoliopsida</taxon>
        <taxon>eudicotyledons</taxon>
        <taxon>Gunneridae</taxon>
        <taxon>Pentapetalae</taxon>
        <taxon>asterids</taxon>
        <taxon>campanulids</taxon>
        <taxon>Asterales</taxon>
        <taxon>Asteraceae</taxon>
        <taxon>Cichorioideae</taxon>
        <taxon>Cichorieae</taxon>
        <taxon>Cichoriinae</taxon>
        <taxon>Cichorium</taxon>
    </lineage>
</organism>
<reference evidence="2" key="1">
    <citation type="journal article" date="2022" name="Mol. Ecol. Resour.">
        <title>The genomes of chicory, endive, great burdock and yacon provide insights into Asteraceae palaeo-polyploidization history and plant inulin production.</title>
        <authorList>
            <person name="Fan W."/>
            <person name="Wang S."/>
            <person name="Wang H."/>
            <person name="Wang A."/>
            <person name="Jiang F."/>
            <person name="Liu H."/>
            <person name="Zhao H."/>
            <person name="Xu D."/>
            <person name="Zhang Y."/>
        </authorList>
    </citation>
    <scope>NUCLEOTIDE SEQUENCE [LARGE SCALE GENOMIC DNA]</scope>
    <source>
        <strain evidence="2">cv. Punajuju</strain>
    </source>
</reference>
<evidence type="ECO:0000313" key="2">
    <source>
        <dbReference type="Proteomes" id="UP001055811"/>
    </source>
</evidence>
<comment type="caution">
    <text evidence="1">The sequence shown here is derived from an EMBL/GenBank/DDBJ whole genome shotgun (WGS) entry which is preliminary data.</text>
</comment>
<evidence type="ECO:0000313" key="1">
    <source>
        <dbReference type="EMBL" id="KAI3710767.1"/>
    </source>
</evidence>
<protein>
    <submittedName>
        <fullName evidence="1">Uncharacterized protein</fullName>
    </submittedName>
</protein>
<dbReference type="Proteomes" id="UP001055811">
    <property type="component" value="Linkage Group LG07"/>
</dbReference>